<gene>
    <name evidence="3" type="ORF">AVDCRST_MAG87-953</name>
</gene>
<organism evidence="3">
    <name type="scientific">uncultured Thermomicrobiales bacterium</name>
    <dbReference type="NCBI Taxonomy" id="1645740"/>
    <lineage>
        <taxon>Bacteria</taxon>
        <taxon>Pseudomonadati</taxon>
        <taxon>Thermomicrobiota</taxon>
        <taxon>Thermomicrobia</taxon>
        <taxon>Thermomicrobiales</taxon>
        <taxon>environmental samples</taxon>
    </lineage>
</organism>
<dbReference type="EMBL" id="CADCWJ010000222">
    <property type="protein sequence ID" value="CAA9552203.1"/>
    <property type="molecule type" value="Genomic_DNA"/>
</dbReference>
<sequence>MTDHRPNGSGAGDSRPDTPSREMFDDVDPGLVKPADLGSASRSCLAIIVVFVVILLLLCVFLIGQQVA</sequence>
<keyword evidence="2" id="KW-1133">Transmembrane helix</keyword>
<feature type="region of interest" description="Disordered" evidence="1">
    <location>
        <begin position="1"/>
        <end position="27"/>
    </location>
</feature>
<evidence type="ECO:0000256" key="2">
    <source>
        <dbReference type="SAM" id="Phobius"/>
    </source>
</evidence>
<accession>A0A6J4UNN3</accession>
<feature type="compositionally biased region" description="Basic and acidic residues" evidence="1">
    <location>
        <begin position="14"/>
        <end position="24"/>
    </location>
</feature>
<keyword evidence="2" id="KW-0812">Transmembrane</keyword>
<keyword evidence="2" id="KW-0472">Membrane</keyword>
<name>A0A6J4UNN3_9BACT</name>
<proteinExistence type="predicted"/>
<protein>
    <submittedName>
        <fullName evidence="3">Uncharacterized protein</fullName>
    </submittedName>
</protein>
<reference evidence="3" key="1">
    <citation type="submission" date="2020-02" db="EMBL/GenBank/DDBJ databases">
        <authorList>
            <person name="Meier V. D."/>
        </authorList>
    </citation>
    <scope>NUCLEOTIDE SEQUENCE</scope>
    <source>
        <strain evidence="3">AVDCRST_MAG87</strain>
    </source>
</reference>
<evidence type="ECO:0000313" key="3">
    <source>
        <dbReference type="EMBL" id="CAA9552203.1"/>
    </source>
</evidence>
<dbReference type="AlphaFoldDB" id="A0A6J4UNN3"/>
<feature type="transmembrane region" description="Helical" evidence="2">
    <location>
        <begin position="45"/>
        <end position="64"/>
    </location>
</feature>
<evidence type="ECO:0000256" key="1">
    <source>
        <dbReference type="SAM" id="MobiDB-lite"/>
    </source>
</evidence>